<dbReference type="Gene3D" id="1.20.1070.10">
    <property type="entry name" value="Rhodopsin 7-helix transmembrane proteins"/>
    <property type="match status" value="2"/>
</dbReference>
<evidence type="ECO:0000256" key="2">
    <source>
        <dbReference type="ARBA" id="ARBA00022475"/>
    </source>
</evidence>
<feature type="transmembrane region" description="Helical" evidence="11">
    <location>
        <begin position="607"/>
        <end position="628"/>
    </location>
</feature>
<dbReference type="GO" id="GO:0004930">
    <property type="term" value="F:G protein-coupled receptor activity"/>
    <property type="evidence" value="ECO:0007669"/>
    <property type="project" value="UniProtKB-KW"/>
</dbReference>
<evidence type="ECO:0000256" key="8">
    <source>
        <dbReference type="ARBA" id="ARBA00023180"/>
    </source>
</evidence>
<feature type="transmembrane region" description="Helical" evidence="11">
    <location>
        <begin position="161"/>
        <end position="183"/>
    </location>
</feature>
<evidence type="ECO:0000256" key="4">
    <source>
        <dbReference type="ARBA" id="ARBA00022989"/>
    </source>
</evidence>
<evidence type="ECO:0000256" key="6">
    <source>
        <dbReference type="ARBA" id="ARBA00023136"/>
    </source>
</evidence>
<keyword evidence="8" id="KW-0325">Glycoprotein</keyword>
<feature type="transmembrane region" description="Helical" evidence="11">
    <location>
        <begin position="133"/>
        <end position="154"/>
    </location>
</feature>
<evidence type="ECO:0000256" key="1">
    <source>
        <dbReference type="ARBA" id="ARBA00004651"/>
    </source>
</evidence>
<evidence type="ECO:0000313" key="14">
    <source>
        <dbReference type="Proteomes" id="UP000683360"/>
    </source>
</evidence>
<evidence type="ECO:0000256" key="11">
    <source>
        <dbReference type="SAM" id="Phobius"/>
    </source>
</evidence>
<dbReference type="GO" id="GO:0003676">
    <property type="term" value="F:nucleic acid binding"/>
    <property type="evidence" value="ECO:0007669"/>
    <property type="project" value="InterPro"/>
</dbReference>
<keyword evidence="2" id="KW-1003">Cell membrane</keyword>
<dbReference type="GO" id="GO:0005886">
    <property type="term" value="C:plasma membrane"/>
    <property type="evidence" value="ECO:0007669"/>
    <property type="project" value="UniProtKB-SubCell"/>
</dbReference>
<feature type="compositionally biased region" description="Basic and acidic residues" evidence="10">
    <location>
        <begin position="342"/>
        <end position="351"/>
    </location>
</feature>
<keyword evidence="7" id="KW-0675">Receptor</keyword>
<evidence type="ECO:0000256" key="5">
    <source>
        <dbReference type="ARBA" id="ARBA00023040"/>
    </source>
</evidence>
<evidence type="ECO:0000256" key="3">
    <source>
        <dbReference type="ARBA" id="ARBA00022692"/>
    </source>
</evidence>
<dbReference type="PANTHER" id="PTHR24246">
    <property type="entry name" value="OLFACTORY RECEPTOR AND ADENOSINE RECEPTOR"/>
    <property type="match status" value="1"/>
</dbReference>
<feature type="compositionally biased region" description="Basic and acidic residues" evidence="10">
    <location>
        <begin position="387"/>
        <end position="397"/>
    </location>
</feature>
<dbReference type="PANTHER" id="PTHR24246:SF27">
    <property type="entry name" value="ADENOSINE RECEPTOR, ISOFORM A"/>
    <property type="match status" value="1"/>
</dbReference>
<feature type="domain" description="G-protein coupled receptors family 1 profile" evidence="12">
    <location>
        <begin position="145"/>
        <end position="626"/>
    </location>
</feature>
<feature type="region of interest" description="Disordered" evidence="10">
    <location>
        <begin position="387"/>
        <end position="406"/>
    </location>
</feature>
<dbReference type="SUPFAM" id="SSF81321">
    <property type="entry name" value="Family A G protein-coupled receptor-like"/>
    <property type="match status" value="1"/>
</dbReference>
<organism evidence="13 14">
    <name type="scientific">Mytilus edulis</name>
    <name type="common">Blue mussel</name>
    <dbReference type="NCBI Taxonomy" id="6550"/>
    <lineage>
        <taxon>Eukaryota</taxon>
        <taxon>Metazoa</taxon>
        <taxon>Spiralia</taxon>
        <taxon>Lophotrochozoa</taxon>
        <taxon>Mollusca</taxon>
        <taxon>Bivalvia</taxon>
        <taxon>Autobranchia</taxon>
        <taxon>Pteriomorphia</taxon>
        <taxon>Mytilida</taxon>
        <taxon>Mytiloidea</taxon>
        <taxon>Mytilidae</taxon>
        <taxon>Mytilinae</taxon>
        <taxon>Mytilus</taxon>
    </lineage>
</organism>
<comment type="subcellular location">
    <subcellularLocation>
        <location evidence="1">Cell membrane</location>
        <topology evidence="1">Multi-pass membrane protein</topology>
    </subcellularLocation>
</comment>
<feature type="transmembrane region" description="Helical" evidence="11">
    <location>
        <begin position="285"/>
        <end position="316"/>
    </location>
</feature>
<proteinExistence type="predicted"/>
<evidence type="ECO:0000256" key="10">
    <source>
        <dbReference type="SAM" id="MobiDB-lite"/>
    </source>
</evidence>
<accession>A0A8S3V3J8</accession>
<feature type="transmembrane region" description="Helical" evidence="11">
    <location>
        <begin position="203"/>
        <end position="223"/>
    </location>
</feature>
<evidence type="ECO:0000313" key="13">
    <source>
        <dbReference type="EMBL" id="CAG2249433.1"/>
    </source>
</evidence>
<dbReference type="InterPro" id="IPR017452">
    <property type="entry name" value="GPCR_Rhodpsn_7TM"/>
</dbReference>
<feature type="transmembrane region" description="Helical" evidence="11">
    <location>
        <begin position="244"/>
        <end position="265"/>
    </location>
</feature>
<dbReference type="OrthoDB" id="6246393at2759"/>
<feature type="region of interest" description="Disordered" evidence="10">
    <location>
        <begin position="339"/>
        <end position="360"/>
    </location>
</feature>
<keyword evidence="6 11" id="KW-0472">Membrane</keyword>
<dbReference type="Proteomes" id="UP000683360">
    <property type="component" value="Unassembled WGS sequence"/>
</dbReference>
<dbReference type="SMART" id="SM01381">
    <property type="entry name" value="7TM_GPCR_Srsx"/>
    <property type="match status" value="1"/>
</dbReference>
<dbReference type="EMBL" id="CAJPWZ010002969">
    <property type="protein sequence ID" value="CAG2249433.1"/>
    <property type="molecule type" value="Genomic_DNA"/>
</dbReference>
<gene>
    <name evidence="13" type="ORF">MEDL_61172</name>
</gene>
<keyword evidence="3 11" id="KW-0812">Transmembrane</keyword>
<comment type="caution">
    <text evidence="13">The sequence shown here is derived from an EMBL/GenBank/DDBJ whole genome shotgun (WGS) entry which is preliminary data.</text>
</comment>
<dbReference type="PROSITE" id="PS50262">
    <property type="entry name" value="G_PROTEIN_RECEP_F1_2"/>
    <property type="match status" value="1"/>
</dbReference>
<keyword evidence="4 11" id="KW-1133">Transmembrane helix</keyword>
<dbReference type="InterPro" id="IPR036397">
    <property type="entry name" value="RNaseH_sf"/>
</dbReference>
<keyword evidence="5" id="KW-0297">G-protein coupled receptor</keyword>
<evidence type="ECO:0000256" key="7">
    <source>
        <dbReference type="ARBA" id="ARBA00023170"/>
    </source>
</evidence>
<keyword evidence="9" id="KW-0807">Transducer</keyword>
<dbReference type="AlphaFoldDB" id="A0A8S3V3J8"/>
<name>A0A8S3V3J8_MYTED</name>
<keyword evidence="14" id="KW-1185">Reference proteome</keyword>
<dbReference type="InterPro" id="IPR000276">
    <property type="entry name" value="GPCR_Rhodpsn"/>
</dbReference>
<reference evidence="13" key="1">
    <citation type="submission" date="2021-03" db="EMBL/GenBank/DDBJ databases">
        <authorList>
            <person name="Bekaert M."/>
        </authorList>
    </citation>
    <scope>NUCLEOTIDE SEQUENCE</scope>
</reference>
<evidence type="ECO:0000259" key="12">
    <source>
        <dbReference type="PROSITE" id="PS50262"/>
    </source>
</evidence>
<feature type="transmembrane region" description="Helical" evidence="11">
    <location>
        <begin position="569"/>
        <end position="595"/>
    </location>
</feature>
<dbReference type="Gene3D" id="3.30.420.10">
    <property type="entry name" value="Ribonuclease H-like superfamily/Ribonuclease H"/>
    <property type="match status" value="1"/>
</dbReference>
<evidence type="ECO:0000256" key="9">
    <source>
        <dbReference type="ARBA" id="ARBA00023224"/>
    </source>
</evidence>
<sequence length="645" mass="74976">MAQRYRDEIIHLMYVIERQRKLFQQDNNARPHAERLTMDYLEQNNINVLPWPPKSPDGNPIEHLPDQLLHQRQPCLRPLISSDKFCNRNGEHFHQQHKNIDSTYAEKMRISLRQREETSNISESTNVNPSLRLLYAVLAGIVALVNIIYIIVCFKVLRQKFLLLAVMGLCFSDAILGVAAMIFSASPVLEITTGIKEICWLQLFLLNFGICLNYGFIFLICLQRYLTIRSYNYGTVAHFDQKKYVYVCGMIILVFLITFGVSILSPKEDLDQLTYCTASNLYGKGYVYIVAVGFGPPVILTFLVVLLSSFSSIHLWRIYFKNRKTKPILETFTNRNTTFTEQSKRSEHEQDLPGQTTSSIEQDFARQTTSSISWSNKQDKLSIKHLESKSQNEDNRKIHIQPQNDEDTCKTNTKVIQTVAAIDTWTVNSVSHKDDKAIHSDRKKRSIHIENKNMNTQMQTGIFVPVNNDQQQQRIFDIFEQNERADNTDDTLRNDDLLQVQNEIISIMDDCNDQSTTNEQPTNENILNCQNKTEMDDTQRIVQHKTHITKTMERMGDYQRFQLRKSWEVRAFVTSIVIAIQTILLTGPFISSFWIEIIHGSTLPLQTRFILFLLFLTNSLSNPLIYAWRIPEIRREFRNLLKRNN</sequence>
<protein>
    <recommendedName>
        <fullName evidence="12">G-protein coupled receptors family 1 profile domain-containing protein</fullName>
    </recommendedName>
</protein>